<dbReference type="AlphaFoldDB" id="A0A383F3C0"/>
<proteinExistence type="predicted"/>
<name>A0A383F3C0_9ZZZZ</name>
<organism evidence="2">
    <name type="scientific">marine metagenome</name>
    <dbReference type="NCBI Taxonomy" id="408172"/>
    <lineage>
        <taxon>unclassified sequences</taxon>
        <taxon>metagenomes</taxon>
        <taxon>ecological metagenomes</taxon>
    </lineage>
</organism>
<gene>
    <name evidence="2" type="ORF">METZ01_LOCUS516303</name>
</gene>
<protein>
    <recommendedName>
        <fullName evidence="1">GAF domain-containing protein</fullName>
    </recommendedName>
</protein>
<feature type="non-terminal residue" evidence="2">
    <location>
        <position position="175"/>
    </location>
</feature>
<dbReference type="Pfam" id="PF01590">
    <property type="entry name" value="GAF"/>
    <property type="match status" value="1"/>
</dbReference>
<sequence>MNKMTLKDKCTFLEERIRRLSEIGLALSREDDTNVIFELIMEEAKNITHADGRTLYMKSDDGKTMDFEILRTDSTNTVMGGTSGTKITFPPVKLYDDNGRANMNHINTFVAHSGKTLNIKDAYTEEGFDFSGTRAIDKSSGYHSQSFLNVPLKNHEDDIIGVMQLLNSIDHKTGE</sequence>
<reference evidence="2" key="1">
    <citation type="submission" date="2018-05" db="EMBL/GenBank/DDBJ databases">
        <authorList>
            <person name="Lanie J.A."/>
            <person name="Ng W.-L."/>
            <person name="Kazmierczak K.M."/>
            <person name="Andrzejewski T.M."/>
            <person name="Davidsen T.M."/>
            <person name="Wayne K.J."/>
            <person name="Tettelin H."/>
            <person name="Glass J.I."/>
            <person name="Rusch D."/>
            <person name="Podicherti R."/>
            <person name="Tsui H.-C.T."/>
            <person name="Winkler M.E."/>
        </authorList>
    </citation>
    <scope>NUCLEOTIDE SEQUENCE</scope>
</reference>
<evidence type="ECO:0000259" key="1">
    <source>
        <dbReference type="Pfam" id="PF01590"/>
    </source>
</evidence>
<feature type="domain" description="GAF" evidence="1">
    <location>
        <begin position="33"/>
        <end position="167"/>
    </location>
</feature>
<dbReference type="InterPro" id="IPR003018">
    <property type="entry name" value="GAF"/>
</dbReference>
<dbReference type="InterPro" id="IPR029016">
    <property type="entry name" value="GAF-like_dom_sf"/>
</dbReference>
<dbReference type="SUPFAM" id="SSF55781">
    <property type="entry name" value="GAF domain-like"/>
    <property type="match status" value="1"/>
</dbReference>
<dbReference type="EMBL" id="UINC01231066">
    <property type="protein sequence ID" value="SVE63449.1"/>
    <property type="molecule type" value="Genomic_DNA"/>
</dbReference>
<accession>A0A383F3C0</accession>
<evidence type="ECO:0000313" key="2">
    <source>
        <dbReference type="EMBL" id="SVE63449.1"/>
    </source>
</evidence>
<dbReference type="Gene3D" id="3.30.450.40">
    <property type="match status" value="1"/>
</dbReference>